<evidence type="ECO:0000313" key="4">
    <source>
        <dbReference type="Proteomes" id="UP001523565"/>
    </source>
</evidence>
<organism evidence="3 4">
    <name type="scientific">Ohessyouella blattaphilus</name>
    <dbReference type="NCBI Taxonomy" id="2949333"/>
    <lineage>
        <taxon>Bacteria</taxon>
        <taxon>Bacillati</taxon>
        <taxon>Bacillota</taxon>
        <taxon>Clostridia</taxon>
        <taxon>Lachnospirales</taxon>
        <taxon>Lachnospiraceae</taxon>
        <taxon>Ohessyouella</taxon>
    </lineage>
</organism>
<accession>A0ABT1EJY0</accession>
<dbReference type="EMBL" id="JAMZFV010000021">
    <property type="protein sequence ID" value="MCP1111009.1"/>
    <property type="molecule type" value="Genomic_DNA"/>
</dbReference>
<evidence type="ECO:0000259" key="2">
    <source>
        <dbReference type="SMART" id="SM00530"/>
    </source>
</evidence>
<dbReference type="Proteomes" id="UP001523565">
    <property type="component" value="Unassembled WGS sequence"/>
</dbReference>
<evidence type="ECO:0000256" key="1">
    <source>
        <dbReference type="SAM" id="SignalP"/>
    </source>
</evidence>
<protein>
    <submittedName>
        <fullName evidence="3">Helix-turn-helix transcriptional regulator</fullName>
    </submittedName>
</protein>
<feature type="domain" description="HTH cro/C1-type" evidence="2">
    <location>
        <begin position="8"/>
        <end position="64"/>
    </location>
</feature>
<proteinExistence type="predicted"/>
<dbReference type="RefSeq" id="WP_262069890.1">
    <property type="nucleotide sequence ID" value="NZ_JAMXOC010000021.1"/>
</dbReference>
<dbReference type="SMART" id="SM00530">
    <property type="entry name" value="HTH_XRE"/>
    <property type="match status" value="1"/>
</dbReference>
<dbReference type="CDD" id="cd00093">
    <property type="entry name" value="HTH_XRE"/>
    <property type="match status" value="1"/>
</dbReference>
<dbReference type="InterPro" id="IPR010982">
    <property type="entry name" value="Lambda_DNA-bd_dom_sf"/>
</dbReference>
<feature type="chain" id="PRO_5045759462" evidence="1">
    <location>
        <begin position="25"/>
        <end position="494"/>
    </location>
</feature>
<keyword evidence="1" id="KW-0732">Signal</keyword>
<reference evidence="3 4" key="1">
    <citation type="journal article" date="2022" name="Genome Biol. Evol.">
        <title>Host diet, physiology and behaviors set the stage for Lachnospiraceae cladogenesis.</title>
        <authorList>
            <person name="Vera-Ponce De Leon A."/>
            <person name="Schneider M."/>
            <person name="Jahnes B.C."/>
            <person name="Sadowski V."/>
            <person name="Camuy-Velez L.A."/>
            <person name="Duan J."/>
            <person name="Sabree Z.L."/>
        </authorList>
    </citation>
    <scope>NUCLEOTIDE SEQUENCE [LARGE SCALE GENOMIC DNA]</scope>
    <source>
        <strain evidence="3 4">PAL227</strain>
    </source>
</reference>
<sequence>MSSTDPSRLASAMTALGLSAVALAEESGLSNSLISRWQKGARPIPTKGHTLQDLAAALSSLDKEGKLDDLLTAYNDGSSKEQMIERYLLGTEMPGLSLQMAPPTIQRSGEYVAQQRVLLGVEGFRKAALLMLDYLAQLPPGQSLTICAHHNFELWHGNLAFALRFLKRLPKVLQKKAQITLITHNAEGFDGSPYFSVYWLVLQLKGLIRIRYYDSDAPAVDFVASIKGFWSGRLEHDDTAADGLITTLYTDPRNIRPDEAHCADFSERSAAIGQFGFLKDASDKNWLTPPLITEFSVIQRVPSLGLLTAAEGTTLLEGIHTKLPAYLFSDPQDYLNGEYTIILCREDVQAGLAKPYRINEPLSALAGQDVPIPRELLASQLERILSAIDQNPAFQVALMPKSAFEKLNLEFICWQPRLALGWLPDLSESLLTDDAATCVGFTNAITHVWGRLHKGWTSKRKVKNTLRKWLSGTGLDEHIPDSATVRNWEVLPKE</sequence>
<dbReference type="Gene3D" id="1.10.260.40">
    <property type="entry name" value="lambda repressor-like DNA-binding domains"/>
    <property type="match status" value="1"/>
</dbReference>
<comment type="caution">
    <text evidence="3">The sequence shown here is derived from an EMBL/GenBank/DDBJ whole genome shotgun (WGS) entry which is preliminary data.</text>
</comment>
<dbReference type="InterPro" id="IPR001387">
    <property type="entry name" value="Cro/C1-type_HTH"/>
</dbReference>
<gene>
    <name evidence="3" type="ORF">NK118_12185</name>
</gene>
<feature type="signal peptide" evidence="1">
    <location>
        <begin position="1"/>
        <end position="24"/>
    </location>
</feature>
<evidence type="ECO:0000313" key="3">
    <source>
        <dbReference type="EMBL" id="MCP1111009.1"/>
    </source>
</evidence>
<name>A0ABT1EJY0_9FIRM</name>
<dbReference type="SUPFAM" id="SSF47413">
    <property type="entry name" value="lambda repressor-like DNA-binding domains"/>
    <property type="match status" value="1"/>
</dbReference>
<keyword evidence="4" id="KW-1185">Reference proteome</keyword>